<gene>
    <name evidence="2" type="ORF">TQ39_18765</name>
</gene>
<dbReference type="RefSeq" id="WP_050006654.1">
    <property type="nucleotide sequence ID" value="NZ_JXXK01000051.1"/>
</dbReference>
<feature type="region of interest" description="Disordered" evidence="1">
    <location>
        <begin position="174"/>
        <end position="193"/>
    </location>
</feature>
<comment type="caution">
    <text evidence="2">The sequence shown here is derived from an EMBL/GenBank/DDBJ whole genome shotgun (WGS) entry which is preliminary data.</text>
</comment>
<protein>
    <submittedName>
        <fullName evidence="2">Uncharacterized protein</fullName>
    </submittedName>
</protein>
<dbReference type="EMBL" id="JXXK01000051">
    <property type="protein sequence ID" value="KJF38329.1"/>
    <property type="molecule type" value="Genomic_DNA"/>
</dbReference>
<name>A0A0D8IV33_9FIRM</name>
<feature type="region of interest" description="Disordered" evidence="1">
    <location>
        <begin position="220"/>
        <end position="261"/>
    </location>
</feature>
<reference evidence="2" key="1">
    <citation type="submission" date="2015-02" db="EMBL/GenBank/DDBJ databases">
        <title>A novel member of the family Ruminococcaceae isolated from human feces.</title>
        <authorList>
            <person name="Shkoporov A.N."/>
            <person name="Chaplin A.V."/>
            <person name="Motuzova O.V."/>
            <person name="Kafarskaia L.I."/>
            <person name="Khokhlova E.V."/>
            <person name="Efimov B.A."/>
        </authorList>
    </citation>
    <scope>NUCLEOTIDE SEQUENCE [LARGE SCALE GENOMIC DNA]</scope>
    <source>
        <strain evidence="2">585-1</strain>
    </source>
</reference>
<feature type="region of interest" description="Disordered" evidence="1">
    <location>
        <begin position="60"/>
        <end position="153"/>
    </location>
</feature>
<keyword evidence="3" id="KW-1185">Reference proteome</keyword>
<sequence length="525" mass="56917">MKKADGWSMGQEEQKKKALEEKLRKRVYTAAFEAAQQRKEKPWQSWDETFSERLAKQPFITEEERKPFAPSGAGAQNAFYTGEKQPWPGLGEAWPGQARRAERTPWAALSENPPSGAGTMLLAGQRRSMAQATPGGEPPAGPEQGAPGFALEGVDPAYRDAVYAGQALAELLRPERRKAGTETGKALQPGGGYGTLRAEENGEGLAAIGQNGVSDLTQAVDGGEKQQSGGTEKNGTPPPEAWIDKPPQPDGWIEDTQHTDGQRGKIQYYGQEYQGTWKNGELYLDETSQYLFLVQTGVVGSIPSYLLYDKYKGLSVSQIVNEARLPLDPSKPLPKASSDVQEAIDCVELPPEVTEHAKYLYQTLPGGTQENTTHRFVDKANTAGPVTVTDVTVVEAPPEKITNSTRSLADYIAQATQQVSLFGPGDSVGVGSVNGKPIDGDLVMGILGLLNTAASLVPNRTYEHAQQVKEAAPRVILEEKDDENAEERIRVAYEVVVRTGYYDAAGRLVLDGSVLGERYIMGVKQ</sequence>
<evidence type="ECO:0000256" key="1">
    <source>
        <dbReference type="SAM" id="MobiDB-lite"/>
    </source>
</evidence>
<evidence type="ECO:0000313" key="3">
    <source>
        <dbReference type="Proteomes" id="UP000032483"/>
    </source>
</evidence>
<proteinExistence type="predicted"/>
<organism evidence="2 3">
    <name type="scientific">Ruthenibacterium lactatiformans</name>
    <dbReference type="NCBI Taxonomy" id="1550024"/>
    <lineage>
        <taxon>Bacteria</taxon>
        <taxon>Bacillati</taxon>
        <taxon>Bacillota</taxon>
        <taxon>Clostridia</taxon>
        <taxon>Eubacteriales</taxon>
        <taxon>Oscillospiraceae</taxon>
        <taxon>Ruthenibacterium</taxon>
    </lineage>
</organism>
<dbReference type="AlphaFoldDB" id="A0A0D8IV33"/>
<dbReference type="Proteomes" id="UP000032483">
    <property type="component" value="Unassembled WGS sequence"/>
</dbReference>
<feature type="region of interest" description="Disordered" evidence="1">
    <location>
        <begin position="1"/>
        <end position="20"/>
    </location>
</feature>
<feature type="compositionally biased region" description="Polar residues" evidence="1">
    <location>
        <begin position="225"/>
        <end position="234"/>
    </location>
</feature>
<dbReference type="GeneID" id="42858579"/>
<accession>A0A0D8IV33</accession>
<evidence type="ECO:0000313" key="2">
    <source>
        <dbReference type="EMBL" id="KJF38329.1"/>
    </source>
</evidence>